<dbReference type="SUPFAM" id="SSF49354">
    <property type="entry name" value="PapD-like"/>
    <property type="match status" value="1"/>
</dbReference>
<dbReference type="WBParaSite" id="ACRNAN_scaffold2908.g25853.t1">
    <property type="protein sequence ID" value="ACRNAN_scaffold2908.g25853.t1"/>
    <property type="gene ID" value="ACRNAN_scaffold2908.g25853"/>
</dbReference>
<protein>
    <recommendedName>
        <fullName evidence="1">Major sperm protein</fullName>
    </recommendedName>
</protein>
<keyword evidence="1" id="KW-0963">Cytoplasm</keyword>
<name>A0A914DJB7_9BILA</name>
<feature type="region of interest" description="Disordered" evidence="2">
    <location>
        <begin position="152"/>
        <end position="197"/>
    </location>
</feature>
<dbReference type="InterPro" id="IPR008962">
    <property type="entry name" value="PapD-like_sf"/>
</dbReference>
<reference evidence="5" key="1">
    <citation type="submission" date="2022-11" db="UniProtKB">
        <authorList>
            <consortium name="WormBaseParasite"/>
        </authorList>
    </citation>
    <scope>IDENTIFICATION</scope>
</reference>
<feature type="compositionally biased region" description="Acidic residues" evidence="2">
    <location>
        <begin position="178"/>
        <end position="197"/>
    </location>
</feature>
<evidence type="ECO:0000313" key="5">
    <source>
        <dbReference type="WBParaSite" id="ACRNAN_scaffold2908.g25853.t1"/>
    </source>
</evidence>
<dbReference type="Proteomes" id="UP000887540">
    <property type="component" value="Unplaced"/>
</dbReference>
<dbReference type="PANTHER" id="PTHR21513">
    <property type="entry name" value="MAJOR SPERM PROTEIN"/>
    <property type="match status" value="1"/>
</dbReference>
<evidence type="ECO:0000313" key="4">
    <source>
        <dbReference type="Proteomes" id="UP000887540"/>
    </source>
</evidence>
<evidence type="ECO:0000259" key="3">
    <source>
        <dbReference type="PROSITE" id="PS50202"/>
    </source>
</evidence>
<keyword evidence="1" id="KW-0206">Cytoskeleton</keyword>
<feature type="domain" description="MSP" evidence="3">
    <location>
        <begin position="23"/>
        <end position="144"/>
    </location>
</feature>
<dbReference type="PANTHER" id="PTHR21513:SF27">
    <property type="entry name" value="MAJOR SPERM PROTEIN"/>
    <property type="match status" value="1"/>
</dbReference>
<comment type="function">
    <text evidence="1">Central component in molecular interactions underlying sperm crawling. Forms an extensive filament system that extends from sperm villipoda, along the leading edge of the pseudopod.</text>
</comment>
<sequence length="197" mass="22088">MDLKNRFSSWYNQEMAPSENKFALQLEPADKITFSGPELDKNPYTVTLKLKNTASKRLAYKVKCTSNAHFRIRPPVGLLEAGATADVQLTFSLPVNETTVPENGYHYFAIYHIKAPNADEKPRDTWTNHKGKIDGEKRLQVDFKKEAAAEIKPVAETNAAKEKKPIEDKKGAPKEVAGGDDEDFDKEESEDEDGDSK</sequence>
<dbReference type="InterPro" id="IPR013783">
    <property type="entry name" value="Ig-like_fold"/>
</dbReference>
<evidence type="ECO:0000256" key="2">
    <source>
        <dbReference type="SAM" id="MobiDB-lite"/>
    </source>
</evidence>
<dbReference type="Pfam" id="PF00635">
    <property type="entry name" value="Motile_Sperm"/>
    <property type="match status" value="1"/>
</dbReference>
<dbReference type="PROSITE" id="PS50202">
    <property type="entry name" value="MSP"/>
    <property type="match status" value="1"/>
</dbReference>
<dbReference type="AlphaFoldDB" id="A0A914DJB7"/>
<accession>A0A914DJB7</accession>
<proteinExistence type="predicted"/>
<keyword evidence="4" id="KW-1185">Reference proteome</keyword>
<organism evidence="4 5">
    <name type="scientific">Acrobeloides nanus</name>
    <dbReference type="NCBI Taxonomy" id="290746"/>
    <lineage>
        <taxon>Eukaryota</taxon>
        <taxon>Metazoa</taxon>
        <taxon>Ecdysozoa</taxon>
        <taxon>Nematoda</taxon>
        <taxon>Chromadorea</taxon>
        <taxon>Rhabditida</taxon>
        <taxon>Tylenchina</taxon>
        <taxon>Cephalobomorpha</taxon>
        <taxon>Cephaloboidea</taxon>
        <taxon>Cephalobidae</taxon>
        <taxon>Acrobeloides</taxon>
    </lineage>
</organism>
<evidence type="ECO:0000256" key="1">
    <source>
        <dbReference type="RuleBase" id="RU003425"/>
    </source>
</evidence>
<feature type="compositionally biased region" description="Basic and acidic residues" evidence="2">
    <location>
        <begin position="159"/>
        <end position="173"/>
    </location>
</feature>
<dbReference type="Gene3D" id="2.60.40.10">
    <property type="entry name" value="Immunoglobulins"/>
    <property type="match status" value="1"/>
</dbReference>
<dbReference type="InterPro" id="IPR000535">
    <property type="entry name" value="MSP_dom"/>
</dbReference>